<feature type="domain" description="MobA/VirD2-like nuclease" evidence="1">
    <location>
        <begin position="31"/>
        <end position="146"/>
    </location>
</feature>
<dbReference type="Proteomes" id="UP000308530">
    <property type="component" value="Plasmid pPRADMK78_01"/>
</dbReference>
<gene>
    <name evidence="2" type="ORF">FE840_019275</name>
</gene>
<keyword evidence="3" id="KW-1185">Reference proteome</keyword>
<geneLocation type="plasmid" evidence="2 3">
    <name>pPRADMK78_01</name>
</geneLocation>
<evidence type="ECO:0000313" key="3">
    <source>
        <dbReference type="Proteomes" id="UP000308530"/>
    </source>
</evidence>
<name>A0ABX6QTB3_9HYPH</name>
<organism evidence="2 3">
    <name type="scientific">Peteryoungia desertarenae</name>
    <dbReference type="NCBI Taxonomy" id="1813451"/>
    <lineage>
        <taxon>Bacteria</taxon>
        <taxon>Pseudomonadati</taxon>
        <taxon>Pseudomonadota</taxon>
        <taxon>Alphaproteobacteria</taxon>
        <taxon>Hyphomicrobiales</taxon>
        <taxon>Rhizobiaceae</taxon>
        <taxon>Peteryoungia</taxon>
    </lineage>
</organism>
<reference evidence="2 3" key="1">
    <citation type="submission" date="2020-06" db="EMBL/GenBank/DDBJ databases">
        <title>Genome sequence of Rhizobium sp strain ADMK78.</title>
        <authorList>
            <person name="Rahi P."/>
        </authorList>
    </citation>
    <scope>NUCLEOTIDE SEQUENCE [LARGE SCALE GENOMIC DNA]</scope>
    <source>
        <strain evidence="2 3">ADMK78</strain>
        <plasmid evidence="2 3">pPRADMK78_01</plasmid>
    </source>
</reference>
<sequence>MILVGSQRGGAGNLARHLMNAVENEHVTVHELRGFVADKLPGALAEAHAISKVTQCQQFIFSLSLNPPKGQDATVGNMMQAAEQAEQKLGLSGQPRAVVVHEKKGRRHIHVVWSRIDADSMKAINLPFFKQRLAALSKELYLEHGWELLDGHKENGWKNPLNFTMAEWQQAGRIGLDPREVKQIFRTEWKQSDSMPAFRAALEERGYVPKGQHTMVAAAIRQAFIQPDHDGAVQTWGHVAD</sequence>
<dbReference type="Pfam" id="PF03432">
    <property type="entry name" value="Relaxase"/>
    <property type="match status" value="1"/>
</dbReference>
<protein>
    <submittedName>
        <fullName evidence="2">Relaxase/mobilization nuclease domain-containing protein</fullName>
    </submittedName>
</protein>
<dbReference type="InterPro" id="IPR005094">
    <property type="entry name" value="Endonuclease_MobA/VirD2"/>
</dbReference>
<accession>A0ABX6QTB3</accession>
<dbReference type="EMBL" id="CP058351">
    <property type="protein sequence ID" value="QLF71765.1"/>
    <property type="molecule type" value="Genomic_DNA"/>
</dbReference>
<evidence type="ECO:0000313" key="2">
    <source>
        <dbReference type="EMBL" id="QLF71765.1"/>
    </source>
</evidence>
<proteinExistence type="predicted"/>
<evidence type="ECO:0000259" key="1">
    <source>
        <dbReference type="Pfam" id="PF03432"/>
    </source>
</evidence>
<keyword evidence="2" id="KW-0614">Plasmid</keyword>